<evidence type="ECO:0000313" key="3">
    <source>
        <dbReference type="EMBL" id="GAA5199037.1"/>
    </source>
</evidence>
<dbReference type="InterPro" id="IPR024516">
    <property type="entry name" value="Mce_C"/>
</dbReference>
<dbReference type="RefSeq" id="WP_345637751.1">
    <property type="nucleotide sequence ID" value="NZ_BAABJQ010000035.1"/>
</dbReference>
<keyword evidence="4" id="KW-1185">Reference proteome</keyword>
<dbReference type="InterPro" id="IPR003399">
    <property type="entry name" value="Mce/MlaD"/>
</dbReference>
<protein>
    <submittedName>
        <fullName evidence="3">MCE family protein</fullName>
    </submittedName>
</protein>
<gene>
    <name evidence="3" type="ORF">GCM10023322_73750</name>
</gene>
<dbReference type="Proteomes" id="UP001501570">
    <property type="component" value="Unassembled WGS sequence"/>
</dbReference>
<dbReference type="InterPro" id="IPR005693">
    <property type="entry name" value="Mce"/>
</dbReference>
<dbReference type="InterPro" id="IPR052336">
    <property type="entry name" value="MlaD_Phospholipid_Transporter"/>
</dbReference>
<proteinExistence type="predicted"/>
<accession>A0ABP9SQT9</accession>
<sequence length="426" mass="44902">MSGVVYRHRALGLAFALLLVGALTLSVLVYRKAFTPVAWITVRTDHTGLQLSEGADVKLRGVLVGQVRDISANGGRATLRLALNPSSLPEIPANVSVQLLPDTLFGQRYVSLTEPARPSAGRLRAGAVIGQDRSTSAIELEKVLDDTLPLLQTIQPDKLAATLGAIADALRGEGDEIGRDLASLDQYLSALNGQLPALRADITKLGTVLSTYDGALPDLMSILKNVTVTANTISQQRGQVAAFLDDATDFADTTRSFLDSYGDRIIQVGKVSAPLLQLLATYSPEYPCLLAGAVKQEPDIAQVFASGKMHITLEITNSNGAYEPGKDAPVNGATNGPNCRGLPDPRVPAPQVRLDDGYDYGASRLAAKLPVSLNLAPMGYAGTQEEQALIKPLVAAQTGTSPDDVPPVADLLWGPLLRGTVVNAGT</sequence>
<reference evidence="4" key="1">
    <citation type="journal article" date="2019" name="Int. J. Syst. Evol. Microbiol.">
        <title>The Global Catalogue of Microorganisms (GCM) 10K type strain sequencing project: providing services to taxonomists for standard genome sequencing and annotation.</title>
        <authorList>
            <consortium name="The Broad Institute Genomics Platform"/>
            <consortium name="The Broad Institute Genome Sequencing Center for Infectious Disease"/>
            <person name="Wu L."/>
            <person name="Ma J."/>
        </authorList>
    </citation>
    <scope>NUCLEOTIDE SEQUENCE [LARGE SCALE GENOMIC DNA]</scope>
    <source>
        <strain evidence="4">JCM 18304</strain>
    </source>
</reference>
<comment type="caution">
    <text evidence="3">The sequence shown here is derived from an EMBL/GenBank/DDBJ whole genome shotgun (WGS) entry which is preliminary data.</text>
</comment>
<evidence type="ECO:0000259" key="2">
    <source>
        <dbReference type="Pfam" id="PF11887"/>
    </source>
</evidence>
<evidence type="ECO:0000313" key="4">
    <source>
        <dbReference type="Proteomes" id="UP001501570"/>
    </source>
</evidence>
<evidence type="ECO:0000259" key="1">
    <source>
        <dbReference type="Pfam" id="PF02470"/>
    </source>
</evidence>
<dbReference type="Pfam" id="PF11887">
    <property type="entry name" value="Mce4_CUP1"/>
    <property type="match status" value="1"/>
</dbReference>
<organism evidence="3 4">
    <name type="scientific">Rugosimonospora acidiphila</name>
    <dbReference type="NCBI Taxonomy" id="556531"/>
    <lineage>
        <taxon>Bacteria</taxon>
        <taxon>Bacillati</taxon>
        <taxon>Actinomycetota</taxon>
        <taxon>Actinomycetes</taxon>
        <taxon>Micromonosporales</taxon>
        <taxon>Micromonosporaceae</taxon>
        <taxon>Rugosimonospora</taxon>
    </lineage>
</organism>
<dbReference type="PANTHER" id="PTHR33371">
    <property type="entry name" value="INTERMEMBRANE PHOSPHOLIPID TRANSPORT SYSTEM BINDING PROTEIN MLAD-RELATED"/>
    <property type="match status" value="1"/>
</dbReference>
<dbReference type="NCBIfam" id="TIGR00996">
    <property type="entry name" value="Mtu_fam_mce"/>
    <property type="match status" value="1"/>
</dbReference>
<dbReference type="EMBL" id="BAABJQ010000035">
    <property type="protein sequence ID" value="GAA5199037.1"/>
    <property type="molecule type" value="Genomic_DNA"/>
</dbReference>
<dbReference type="Pfam" id="PF02470">
    <property type="entry name" value="MlaD"/>
    <property type="match status" value="1"/>
</dbReference>
<feature type="domain" description="Mce/MlaD" evidence="1">
    <location>
        <begin position="40"/>
        <end position="114"/>
    </location>
</feature>
<feature type="domain" description="Mammalian cell entry C-terminal" evidence="2">
    <location>
        <begin position="120"/>
        <end position="337"/>
    </location>
</feature>
<dbReference type="PANTHER" id="PTHR33371:SF19">
    <property type="entry name" value="MCE-FAMILY PROTEIN MCE4A"/>
    <property type="match status" value="1"/>
</dbReference>
<name>A0ABP9SQT9_9ACTN</name>